<dbReference type="AlphaFoldDB" id="A0A6J8A534"/>
<reference evidence="1 2" key="1">
    <citation type="submission" date="2020-06" db="EMBL/GenBank/DDBJ databases">
        <authorList>
            <person name="Li R."/>
            <person name="Bekaert M."/>
        </authorList>
    </citation>
    <scope>NUCLEOTIDE SEQUENCE [LARGE SCALE GENOMIC DNA]</scope>
    <source>
        <strain evidence="2">wild</strain>
    </source>
</reference>
<dbReference type="SUPFAM" id="SSF52047">
    <property type="entry name" value="RNI-like"/>
    <property type="match status" value="1"/>
</dbReference>
<protein>
    <submittedName>
        <fullName evidence="1">Uncharacterized protein</fullName>
    </submittedName>
</protein>
<sequence>MDELDLSNNFRYNGEYVITTNLLAFIGNICVRKISLTGNGIRLIDAAALQKMKYKHCLENLNLNNNDFDYHQDWLIVEFNLFANLRRIDFSSINGGFTNNIPIQKRYSKQCTLDHLDKSLVPIQTCNIEDIVKRFPSSLEFINASLIHCRTSSINSITFKGIKTLKMFDLTYSSFCNHYFYGLQNVRVLNICHTSNVVF</sequence>
<proteinExistence type="predicted"/>
<dbReference type="Gene3D" id="3.80.10.10">
    <property type="entry name" value="Ribonuclease Inhibitor"/>
    <property type="match status" value="1"/>
</dbReference>
<dbReference type="OrthoDB" id="6156831at2759"/>
<keyword evidence="2" id="KW-1185">Reference proteome</keyword>
<evidence type="ECO:0000313" key="1">
    <source>
        <dbReference type="EMBL" id="CAC5361297.1"/>
    </source>
</evidence>
<evidence type="ECO:0000313" key="2">
    <source>
        <dbReference type="Proteomes" id="UP000507470"/>
    </source>
</evidence>
<accession>A0A6J8A534</accession>
<name>A0A6J8A534_MYTCO</name>
<gene>
    <name evidence="1" type="ORF">MCOR_3482</name>
</gene>
<dbReference type="Proteomes" id="UP000507470">
    <property type="component" value="Unassembled WGS sequence"/>
</dbReference>
<dbReference type="EMBL" id="CACVKT020000587">
    <property type="protein sequence ID" value="CAC5361297.1"/>
    <property type="molecule type" value="Genomic_DNA"/>
</dbReference>
<dbReference type="InterPro" id="IPR032675">
    <property type="entry name" value="LRR_dom_sf"/>
</dbReference>
<organism evidence="1 2">
    <name type="scientific">Mytilus coruscus</name>
    <name type="common">Sea mussel</name>
    <dbReference type="NCBI Taxonomy" id="42192"/>
    <lineage>
        <taxon>Eukaryota</taxon>
        <taxon>Metazoa</taxon>
        <taxon>Spiralia</taxon>
        <taxon>Lophotrochozoa</taxon>
        <taxon>Mollusca</taxon>
        <taxon>Bivalvia</taxon>
        <taxon>Autobranchia</taxon>
        <taxon>Pteriomorphia</taxon>
        <taxon>Mytilida</taxon>
        <taxon>Mytiloidea</taxon>
        <taxon>Mytilidae</taxon>
        <taxon>Mytilinae</taxon>
        <taxon>Mytilus</taxon>
    </lineage>
</organism>